<reference evidence="3" key="1">
    <citation type="submission" date="2024-07" db="EMBL/GenBank/DDBJ databases">
        <title>Two chromosome-level genome assemblies of Korean endemic species Abeliophyllum distichum and Forsythia ovata (Oleaceae).</title>
        <authorList>
            <person name="Jang H."/>
        </authorList>
    </citation>
    <scope>NUCLEOTIDE SEQUENCE [LARGE SCALE GENOMIC DNA]</scope>
</reference>
<evidence type="ECO:0000313" key="3">
    <source>
        <dbReference type="Proteomes" id="UP001604277"/>
    </source>
</evidence>
<dbReference type="AlphaFoldDB" id="A0ABD1P7K7"/>
<comment type="caution">
    <text evidence="2">The sequence shown here is derived from an EMBL/GenBank/DDBJ whole genome shotgun (WGS) entry which is preliminary data.</text>
</comment>
<gene>
    <name evidence="2" type="ORF">Fot_54590</name>
</gene>
<evidence type="ECO:0000313" key="2">
    <source>
        <dbReference type="EMBL" id="KAL2459846.1"/>
    </source>
</evidence>
<proteinExistence type="predicted"/>
<feature type="region of interest" description="Disordered" evidence="1">
    <location>
        <begin position="28"/>
        <end position="89"/>
    </location>
</feature>
<organism evidence="2 3">
    <name type="scientific">Forsythia ovata</name>
    <dbReference type="NCBI Taxonomy" id="205694"/>
    <lineage>
        <taxon>Eukaryota</taxon>
        <taxon>Viridiplantae</taxon>
        <taxon>Streptophyta</taxon>
        <taxon>Embryophyta</taxon>
        <taxon>Tracheophyta</taxon>
        <taxon>Spermatophyta</taxon>
        <taxon>Magnoliopsida</taxon>
        <taxon>eudicotyledons</taxon>
        <taxon>Gunneridae</taxon>
        <taxon>Pentapetalae</taxon>
        <taxon>asterids</taxon>
        <taxon>lamiids</taxon>
        <taxon>Lamiales</taxon>
        <taxon>Oleaceae</taxon>
        <taxon>Forsythieae</taxon>
        <taxon>Forsythia</taxon>
    </lineage>
</organism>
<feature type="compositionally biased region" description="Basic and acidic residues" evidence="1">
    <location>
        <begin position="37"/>
        <end position="51"/>
    </location>
</feature>
<dbReference type="EMBL" id="JBFOLJ010000021">
    <property type="protein sequence ID" value="KAL2459846.1"/>
    <property type="molecule type" value="Genomic_DNA"/>
</dbReference>
<sequence>MTRSARNKESPDLMKTTALQSKQKVILLDTPTPMKETIFEKSRNPTDDSTRRRMRSCASKEMSKNQNIKKHWTDKDAQSSSPKKINQPQPYGAVSGLMSIVFGHVRDERNYSNEKLNKIMNDIRLRQDQIIAQQVDLKYEVRAIRRSVDDKIAVFLEELKFSLAYCTSVSESSKFNIYYDICNQTDNQSQMLKPCGDAIQSHVELQ</sequence>
<accession>A0ABD1P7K7</accession>
<dbReference type="Proteomes" id="UP001604277">
    <property type="component" value="Unassembled WGS sequence"/>
</dbReference>
<evidence type="ECO:0000256" key="1">
    <source>
        <dbReference type="SAM" id="MobiDB-lite"/>
    </source>
</evidence>
<feature type="compositionally biased region" description="Polar residues" evidence="1">
    <location>
        <begin position="78"/>
        <end position="89"/>
    </location>
</feature>
<protein>
    <submittedName>
        <fullName evidence="2">Uncharacterized protein</fullName>
    </submittedName>
</protein>
<keyword evidence="3" id="KW-1185">Reference proteome</keyword>
<name>A0ABD1P7K7_9LAMI</name>